<keyword evidence="6 12" id="KW-0547">Nucleotide-binding</keyword>
<keyword evidence="4 12" id="KW-0808">Transferase</keyword>
<dbReference type="CDD" id="cd01172">
    <property type="entry name" value="RfaE_like"/>
    <property type="match status" value="1"/>
</dbReference>
<feature type="region of interest" description="Ribokinase" evidence="12">
    <location>
        <begin position="1"/>
        <end position="308"/>
    </location>
</feature>
<dbReference type="InterPro" id="IPR011914">
    <property type="entry name" value="RfaE_dom_II"/>
</dbReference>
<dbReference type="EMBL" id="SLXM01000001">
    <property type="protein sequence ID" value="TCP28292.1"/>
    <property type="molecule type" value="Genomic_DNA"/>
</dbReference>
<dbReference type="InterPro" id="IPR011611">
    <property type="entry name" value="PfkB_dom"/>
</dbReference>
<reference evidence="15 16" key="1">
    <citation type="submission" date="2019-03" db="EMBL/GenBank/DDBJ databases">
        <title>Genomic Encyclopedia of Type Strains, Phase IV (KMG-IV): sequencing the most valuable type-strain genomes for metagenomic binning, comparative biology and taxonomic classification.</title>
        <authorList>
            <person name="Goeker M."/>
        </authorList>
    </citation>
    <scope>NUCLEOTIDE SEQUENCE [LARGE SCALE GENOMIC DNA]</scope>
    <source>
        <strain evidence="15 16">DSM 14836</strain>
    </source>
</reference>
<evidence type="ECO:0000256" key="5">
    <source>
        <dbReference type="ARBA" id="ARBA00022695"/>
    </source>
</evidence>
<name>A0A4R2P168_9FLAO</name>
<feature type="active site" evidence="12">
    <location>
        <position position="258"/>
    </location>
</feature>
<dbReference type="EC" id="2.7.7.70" evidence="12"/>
<evidence type="ECO:0000256" key="3">
    <source>
        <dbReference type="ARBA" id="ARBA00004713"/>
    </source>
</evidence>
<accession>A0A4R2P168</accession>
<dbReference type="UniPathway" id="UPA00958"/>
<comment type="pathway">
    <text evidence="3">Bacterial outer membrane biogenesis; LPS core biosynthesis.</text>
</comment>
<evidence type="ECO:0000256" key="6">
    <source>
        <dbReference type="ARBA" id="ARBA00022741"/>
    </source>
</evidence>
<feature type="region of interest" description="Cytidylyltransferase" evidence="12">
    <location>
        <begin position="331"/>
        <end position="456"/>
    </location>
</feature>
<dbReference type="GO" id="GO:0033786">
    <property type="term" value="F:heptose-1-phosphate adenylyltransferase activity"/>
    <property type="evidence" value="ECO:0007669"/>
    <property type="project" value="UniProtKB-UniRule"/>
</dbReference>
<dbReference type="GO" id="GO:0009244">
    <property type="term" value="P:lipopolysaccharide core region biosynthetic process"/>
    <property type="evidence" value="ECO:0007669"/>
    <property type="project" value="UniProtKB-UniPathway"/>
</dbReference>
<dbReference type="UniPathway" id="UPA00356">
    <property type="reaction ID" value="UER00437"/>
</dbReference>
<dbReference type="SUPFAM" id="SSF53613">
    <property type="entry name" value="Ribokinase-like"/>
    <property type="match status" value="1"/>
</dbReference>
<evidence type="ECO:0000256" key="11">
    <source>
        <dbReference type="ARBA" id="ARBA00047428"/>
    </source>
</evidence>
<feature type="domain" description="Cytidyltransferase-like" evidence="14">
    <location>
        <begin position="331"/>
        <end position="425"/>
    </location>
</feature>
<dbReference type="AlphaFoldDB" id="A0A4R2P168"/>
<evidence type="ECO:0000256" key="4">
    <source>
        <dbReference type="ARBA" id="ARBA00022679"/>
    </source>
</evidence>
<comment type="function">
    <text evidence="1 12">Catalyzes the phosphorylation of D-glycero-D-manno-heptose 7-phosphate at the C-1 position to selectively form D-glycero-beta-D-manno-heptose-1,7-bisphosphate.</text>
</comment>
<evidence type="ECO:0000259" key="13">
    <source>
        <dbReference type="Pfam" id="PF00294"/>
    </source>
</evidence>
<keyword evidence="9 12" id="KW-0511">Multifunctional enzyme</keyword>
<dbReference type="InterPro" id="IPR011913">
    <property type="entry name" value="RfaE_dom_I"/>
</dbReference>
<feature type="domain" description="Carbohydrate kinase PfkB" evidence="13">
    <location>
        <begin position="1"/>
        <end position="297"/>
    </location>
</feature>
<dbReference type="InterPro" id="IPR004821">
    <property type="entry name" value="Cyt_trans-like"/>
</dbReference>
<keyword evidence="8 12" id="KW-0067">ATP-binding</keyword>
<protein>
    <recommendedName>
        <fullName evidence="12">Bifunctional protein HldE</fullName>
    </recommendedName>
    <domain>
        <recommendedName>
            <fullName evidence="12">D-beta-D-heptose 7-phosphate kinase</fullName>
            <ecNumber evidence="12">2.7.1.167</ecNumber>
        </recommendedName>
        <alternativeName>
            <fullName evidence="12">D-beta-D-heptose 7-phosphotransferase</fullName>
        </alternativeName>
        <alternativeName>
            <fullName evidence="12">D-glycero-beta-D-manno-heptose-7-phosphate kinase</fullName>
        </alternativeName>
    </domain>
    <domain>
        <recommendedName>
            <fullName evidence="12">D-beta-D-heptose 1-phosphate adenylyltransferase</fullName>
            <ecNumber evidence="12">2.7.7.70</ecNumber>
        </recommendedName>
        <alternativeName>
            <fullName evidence="12">D-glycero-beta-D-manno-heptose 1-phosphate adenylyltransferase</fullName>
        </alternativeName>
    </domain>
</protein>
<evidence type="ECO:0000256" key="8">
    <source>
        <dbReference type="ARBA" id="ARBA00022840"/>
    </source>
</evidence>
<evidence type="ECO:0000256" key="7">
    <source>
        <dbReference type="ARBA" id="ARBA00022777"/>
    </source>
</evidence>
<feature type="binding site" evidence="12">
    <location>
        <begin position="191"/>
        <end position="194"/>
    </location>
    <ligand>
        <name>ATP</name>
        <dbReference type="ChEBI" id="CHEBI:30616"/>
    </ligand>
</feature>
<dbReference type="NCBIfam" id="TIGR02199">
    <property type="entry name" value="rfaE_dom_II"/>
    <property type="match status" value="1"/>
</dbReference>
<evidence type="ECO:0000259" key="14">
    <source>
        <dbReference type="Pfam" id="PF01467"/>
    </source>
</evidence>
<dbReference type="GO" id="GO:0005524">
    <property type="term" value="F:ATP binding"/>
    <property type="evidence" value="ECO:0007669"/>
    <property type="project" value="UniProtKB-UniRule"/>
</dbReference>
<keyword evidence="16" id="KW-1185">Reference proteome</keyword>
<dbReference type="InterPro" id="IPR002173">
    <property type="entry name" value="Carboh/pur_kinase_PfkB_CS"/>
</dbReference>
<dbReference type="Pfam" id="PF00294">
    <property type="entry name" value="PfkB"/>
    <property type="match status" value="1"/>
</dbReference>
<comment type="similarity">
    <text evidence="12">In the N-terminal section; belongs to the carbohydrate kinase PfkB family.</text>
</comment>
<dbReference type="GO" id="GO:0016773">
    <property type="term" value="F:phosphotransferase activity, alcohol group as acceptor"/>
    <property type="evidence" value="ECO:0007669"/>
    <property type="project" value="InterPro"/>
</dbReference>
<organism evidence="15 16">
    <name type="scientific">Tenacibaculum skagerrakense</name>
    <dbReference type="NCBI Taxonomy" id="186571"/>
    <lineage>
        <taxon>Bacteria</taxon>
        <taxon>Pseudomonadati</taxon>
        <taxon>Bacteroidota</taxon>
        <taxon>Flavobacteriia</taxon>
        <taxon>Flavobacteriales</taxon>
        <taxon>Flavobacteriaceae</taxon>
        <taxon>Tenacibaculum</taxon>
    </lineage>
</organism>
<dbReference type="GO" id="GO:0033785">
    <property type="term" value="F:heptose 7-phosphate kinase activity"/>
    <property type="evidence" value="ECO:0007669"/>
    <property type="project" value="UniProtKB-UniRule"/>
</dbReference>
<comment type="similarity">
    <text evidence="12">In the C-terminal section; belongs to the cytidylyltransferase family.</text>
</comment>
<comment type="caution">
    <text evidence="15">The sequence shown here is derived from an EMBL/GenBank/DDBJ whole genome shotgun (WGS) entry which is preliminary data.</text>
</comment>
<evidence type="ECO:0000256" key="12">
    <source>
        <dbReference type="HAMAP-Rule" id="MF_01603"/>
    </source>
</evidence>
<comment type="catalytic activity">
    <reaction evidence="11 12">
        <text>D-glycero-beta-D-manno-heptose 1-phosphate + ATP + H(+) = ADP-D-glycero-beta-D-manno-heptose + diphosphate</text>
        <dbReference type="Rhea" id="RHEA:27465"/>
        <dbReference type="ChEBI" id="CHEBI:15378"/>
        <dbReference type="ChEBI" id="CHEBI:30616"/>
        <dbReference type="ChEBI" id="CHEBI:33019"/>
        <dbReference type="ChEBI" id="CHEBI:59967"/>
        <dbReference type="ChEBI" id="CHEBI:61593"/>
        <dbReference type="EC" id="2.7.7.70"/>
    </reaction>
</comment>
<dbReference type="PANTHER" id="PTHR46969">
    <property type="entry name" value="BIFUNCTIONAL PROTEIN HLDE"/>
    <property type="match status" value="1"/>
</dbReference>
<dbReference type="PANTHER" id="PTHR46969:SF1">
    <property type="entry name" value="BIFUNCTIONAL PROTEIN HLDE"/>
    <property type="match status" value="1"/>
</dbReference>
<comment type="subunit">
    <text evidence="12">Homodimer.</text>
</comment>
<evidence type="ECO:0000256" key="2">
    <source>
        <dbReference type="ARBA" id="ARBA00003753"/>
    </source>
</evidence>
<comment type="pathway">
    <text evidence="12">Nucleotide-sugar biosynthesis; ADP-L-glycero-beta-D-manno-heptose biosynthesis; ADP-L-glycero-beta-D-manno-heptose from D-glycero-beta-D-manno-heptose 7-phosphate: step 1/4.</text>
</comment>
<gene>
    <name evidence="12" type="primary">hldE</name>
    <name evidence="15" type="ORF">EV195_101456</name>
</gene>
<keyword evidence="10 12" id="KW-0119">Carbohydrate metabolism</keyword>
<dbReference type="InterPro" id="IPR029056">
    <property type="entry name" value="Ribokinase-like"/>
</dbReference>
<dbReference type="InterPro" id="IPR023030">
    <property type="entry name" value="Bifunc_HldE"/>
</dbReference>
<evidence type="ECO:0000256" key="1">
    <source>
        <dbReference type="ARBA" id="ARBA00002319"/>
    </source>
</evidence>
<keyword evidence="5 12" id="KW-0548">Nucleotidyltransferase</keyword>
<dbReference type="Gene3D" id="3.40.1190.20">
    <property type="match status" value="1"/>
</dbReference>
<proteinExistence type="inferred from homology"/>
<dbReference type="OrthoDB" id="9795543at2"/>
<keyword evidence="7 12" id="KW-0418">Kinase</keyword>
<dbReference type="SUPFAM" id="SSF52374">
    <property type="entry name" value="Nucleotidylyl transferase"/>
    <property type="match status" value="1"/>
</dbReference>
<comment type="function">
    <text evidence="2 12">Catalyzes the ADP transfer from ATP to D-glycero-beta-D-manno-heptose 1-phosphate, yielding ADP-D-glycero-beta-D-manno-heptose.</text>
</comment>
<dbReference type="NCBIfam" id="TIGR02198">
    <property type="entry name" value="rfaE_dom_I"/>
    <property type="match status" value="1"/>
</dbReference>
<dbReference type="Gene3D" id="3.40.50.620">
    <property type="entry name" value="HUPs"/>
    <property type="match status" value="1"/>
</dbReference>
<sequence>MKNILVIGDIIIDNYLIGSTHRISPEAPVPVVKINNDITNIGGAGNVVNNLLAFGANADILSVIGDDNSFQEIESLFEKNNISTEFLIVEKGRVLTKKTRILSSNQQIVRYDKEDVKEITSDTSDSVFERYKNIVKNYDIVILSDYNKGLFTKELTSKIIQFAAKKNIKVLVDPKGSDYSKYSGAYLLTPNKKEASSITNFDINHNTLEKGISQLKSDYNLTISVITLGKEGIAIFNDHLKIFPTKAKEVYDVTGAGDTVIAAIAYKLAENKTIDEAIEFANLAAGVVVGKIGVATASISEINALEHNVKNIENLKVTLAKLKQEHKKIVFTNGCFDILHLGHVKYLEQAKKMGDILVIGVNSDNSVKKLKGDNRPINSEYDRAYLLNSLKSVDYTIVFNEETPYELIKIIEPDVLVKGGDYKVQDIVGNDIAKSTVVIDYIKGKSTTSIINKIKQ</sequence>
<dbReference type="RefSeq" id="WP_132792321.1">
    <property type="nucleotide sequence ID" value="NZ_SLXM01000001.1"/>
</dbReference>
<evidence type="ECO:0000256" key="9">
    <source>
        <dbReference type="ARBA" id="ARBA00023268"/>
    </source>
</evidence>
<evidence type="ECO:0000313" key="16">
    <source>
        <dbReference type="Proteomes" id="UP000294564"/>
    </source>
</evidence>
<dbReference type="HAMAP" id="MF_01603">
    <property type="entry name" value="HldE"/>
    <property type="match status" value="1"/>
</dbReference>
<dbReference type="NCBIfam" id="TIGR00125">
    <property type="entry name" value="cyt_tran_rel"/>
    <property type="match status" value="1"/>
</dbReference>
<dbReference type="PROSITE" id="PS00584">
    <property type="entry name" value="PFKB_KINASES_2"/>
    <property type="match status" value="1"/>
</dbReference>
<evidence type="ECO:0000256" key="10">
    <source>
        <dbReference type="ARBA" id="ARBA00023277"/>
    </source>
</evidence>
<dbReference type="Pfam" id="PF01467">
    <property type="entry name" value="CTP_transf_like"/>
    <property type="match status" value="1"/>
</dbReference>
<dbReference type="EC" id="2.7.1.167" evidence="12"/>
<dbReference type="GO" id="GO:0097171">
    <property type="term" value="P:ADP-L-glycero-beta-D-manno-heptose biosynthetic process"/>
    <property type="evidence" value="ECO:0007669"/>
    <property type="project" value="UniProtKB-UniPathway"/>
</dbReference>
<comment type="catalytic activity">
    <reaction evidence="12">
        <text>D-glycero-beta-D-manno-heptose 7-phosphate + ATP = D-glycero-beta-D-manno-heptose 1,7-bisphosphate + ADP + H(+)</text>
        <dbReference type="Rhea" id="RHEA:27473"/>
        <dbReference type="ChEBI" id="CHEBI:15378"/>
        <dbReference type="ChEBI" id="CHEBI:30616"/>
        <dbReference type="ChEBI" id="CHEBI:60204"/>
        <dbReference type="ChEBI" id="CHEBI:60208"/>
        <dbReference type="ChEBI" id="CHEBI:456216"/>
        <dbReference type="EC" id="2.7.1.167"/>
    </reaction>
</comment>
<comment type="pathway">
    <text evidence="12">Nucleotide-sugar biosynthesis; ADP-L-glycero-beta-D-manno-heptose biosynthesis; ADP-L-glycero-beta-D-manno-heptose from D-glycero-beta-D-manno-heptose 7-phosphate: step 3/4.</text>
</comment>
<dbReference type="Proteomes" id="UP000294564">
    <property type="component" value="Unassembled WGS sequence"/>
</dbReference>
<dbReference type="GO" id="GO:0005829">
    <property type="term" value="C:cytosol"/>
    <property type="evidence" value="ECO:0007669"/>
    <property type="project" value="TreeGrafter"/>
</dbReference>
<evidence type="ECO:0000313" key="15">
    <source>
        <dbReference type="EMBL" id="TCP28292.1"/>
    </source>
</evidence>
<dbReference type="InterPro" id="IPR014729">
    <property type="entry name" value="Rossmann-like_a/b/a_fold"/>
</dbReference>